<gene>
    <name evidence="2" type="ORF">PCOR1329_LOCUS57569</name>
</gene>
<organism evidence="2 3">
    <name type="scientific">Prorocentrum cordatum</name>
    <dbReference type="NCBI Taxonomy" id="2364126"/>
    <lineage>
        <taxon>Eukaryota</taxon>
        <taxon>Sar</taxon>
        <taxon>Alveolata</taxon>
        <taxon>Dinophyceae</taxon>
        <taxon>Prorocentrales</taxon>
        <taxon>Prorocentraceae</taxon>
        <taxon>Prorocentrum</taxon>
    </lineage>
</organism>
<comment type="caution">
    <text evidence="2">The sequence shown here is derived from an EMBL/GenBank/DDBJ whole genome shotgun (WGS) entry which is preliminary data.</text>
</comment>
<proteinExistence type="predicted"/>
<feature type="region of interest" description="Disordered" evidence="1">
    <location>
        <begin position="1"/>
        <end position="66"/>
    </location>
</feature>
<sequence length="110" mass="11316">MAGRHGAPAEGPRGGAAAEAPGGAGAEGAASTPQMPRRGLERQRSGEAAALPRGQADGQDPGGRRRWSLLDNAIESRANRDEWTFGVYCVRVREAQAGGPGDCELPAPRG</sequence>
<name>A0ABN9VFG9_9DINO</name>
<evidence type="ECO:0000313" key="2">
    <source>
        <dbReference type="EMBL" id="CAK0871910.1"/>
    </source>
</evidence>
<feature type="compositionally biased region" description="Low complexity" evidence="1">
    <location>
        <begin position="1"/>
        <end position="21"/>
    </location>
</feature>
<evidence type="ECO:0000313" key="3">
    <source>
        <dbReference type="Proteomes" id="UP001189429"/>
    </source>
</evidence>
<evidence type="ECO:0000256" key="1">
    <source>
        <dbReference type="SAM" id="MobiDB-lite"/>
    </source>
</evidence>
<protein>
    <submittedName>
        <fullName evidence="2">Uncharacterized protein</fullName>
    </submittedName>
</protein>
<dbReference type="Proteomes" id="UP001189429">
    <property type="component" value="Unassembled WGS sequence"/>
</dbReference>
<keyword evidence="3" id="KW-1185">Reference proteome</keyword>
<reference evidence="2" key="1">
    <citation type="submission" date="2023-10" db="EMBL/GenBank/DDBJ databases">
        <authorList>
            <person name="Chen Y."/>
            <person name="Shah S."/>
            <person name="Dougan E. K."/>
            <person name="Thang M."/>
            <person name="Chan C."/>
        </authorList>
    </citation>
    <scope>NUCLEOTIDE SEQUENCE [LARGE SCALE GENOMIC DNA]</scope>
</reference>
<feature type="non-terminal residue" evidence="2">
    <location>
        <position position="110"/>
    </location>
</feature>
<accession>A0ABN9VFG9</accession>
<dbReference type="EMBL" id="CAUYUJ010017115">
    <property type="protein sequence ID" value="CAK0871910.1"/>
    <property type="molecule type" value="Genomic_DNA"/>
</dbReference>